<comment type="caution">
    <text evidence="1">The sequence shown here is derived from an EMBL/GenBank/DDBJ whole genome shotgun (WGS) entry which is preliminary data.</text>
</comment>
<organism evidence="1 2">
    <name type="scientific">Paraliobacillus ryukyuensis</name>
    <dbReference type="NCBI Taxonomy" id="200904"/>
    <lineage>
        <taxon>Bacteria</taxon>
        <taxon>Bacillati</taxon>
        <taxon>Bacillota</taxon>
        <taxon>Bacilli</taxon>
        <taxon>Bacillales</taxon>
        <taxon>Bacillaceae</taxon>
        <taxon>Paraliobacillus</taxon>
    </lineage>
</organism>
<name>A0A366DZ00_9BACI</name>
<keyword evidence="2" id="KW-1185">Reference proteome</keyword>
<sequence length="77" mass="9456">MKFSYDYDRLLNELYSDLEEGLIDKTDTIKIVRGDKYSNEYYPIIDYYYDDEEPEEHYVYLTVERVIAEMEQYNTIL</sequence>
<proteinExistence type="predicted"/>
<evidence type="ECO:0000313" key="1">
    <source>
        <dbReference type="EMBL" id="RBO95292.1"/>
    </source>
</evidence>
<dbReference type="Proteomes" id="UP000252254">
    <property type="component" value="Unassembled WGS sequence"/>
</dbReference>
<dbReference type="RefSeq" id="WP_113869690.1">
    <property type="nucleotide sequence ID" value="NZ_BAABQN010000006.1"/>
</dbReference>
<dbReference type="EMBL" id="QNRI01000009">
    <property type="protein sequence ID" value="RBO95292.1"/>
    <property type="molecule type" value="Genomic_DNA"/>
</dbReference>
<reference evidence="1 2" key="1">
    <citation type="submission" date="2018-06" db="EMBL/GenBank/DDBJ databases">
        <title>Genomic Encyclopedia of Type Strains, Phase IV (KMG-IV): sequencing the most valuable type-strain genomes for metagenomic binning, comparative biology and taxonomic classification.</title>
        <authorList>
            <person name="Goeker M."/>
        </authorList>
    </citation>
    <scope>NUCLEOTIDE SEQUENCE [LARGE SCALE GENOMIC DNA]</scope>
    <source>
        <strain evidence="1 2">DSM 15140</strain>
    </source>
</reference>
<evidence type="ECO:0000313" key="2">
    <source>
        <dbReference type="Proteomes" id="UP000252254"/>
    </source>
</evidence>
<gene>
    <name evidence="1" type="ORF">DES48_109138</name>
</gene>
<accession>A0A366DZ00</accession>
<dbReference type="AlphaFoldDB" id="A0A366DZ00"/>
<protein>
    <submittedName>
        <fullName evidence="1">Uncharacterized protein</fullName>
    </submittedName>
</protein>
<dbReference type="STRING" id="200904.GCA_900168775_02659"/>